<feature type="compositionally biased region" description="Polar residues" evidence="1">
    <location>
        <begin position="101"/>
        <end position="117"/>
    </location>
</feature>
<dbReference type="OrthoDB" id="3940607at2759"/>
<reference evidence="2 3" key="1">
    <citation type="submission" date="2019-07" db="EMBL/GenBank/DDBJ databases">
        <title>Finished genome of Venturia effusa.</title>
        <authorList>
            <person name="Young C.A."/>
            <person name="Cox M.P."/>
            <person name="Ganley A.R.D."/>
            <person name="David W.J."/>
        </authorList>
    </citation>
    <scope>NUCLEOTIDE SEQUENCE [LARGE SCALE GENOMIC DNA]</scope>
    <source>
        <strain evidence="3">albino</strain>
    </source>
</reference>
<feature type="region of interest" description="Disordered" evidence="1">
    <location>
        <begin position="216"/>
        <end position="279"/>
    </location>
</feature>
<dbReference type="EMBL" id="CP042189">
    <property type="protein sequence ID" value="QDS70819.1"/>
    <property type="molecule type" value="Genomic_DNA"/>
</dbReference>
<feature type="compositionally biased region" description="Basic and acidic residues" evidence="1">
    <location>
        <begin position="119"/>
        <end position="128"/>
    </location>
</feature>
<evidence type="ECO:0000256" key="1">
    <source>
        <dbReference type="SAM" id="MobiDB-lite"/>
    </source>
</evidence>
<gene>
    <name evidence="2" type="ORF">FKW77_004879</name>
</gene>
<evidence type="ECO:0000313" key="3">
    <source>
        <dbReference type="Proteomes" id="UP000316270"/>
    </source>
</evidence>
<feature type="compositionally biased region" description="Polar residues" evidence="1">
    <location>
        <begin position="1"/>
        <end position="10"/>
    </location>
</feature>
<proteinExistence type="predicted"/>
<organism evidence="2 3">
    <name type="scientific">Venturia effusa</name>
    <dbReference type="NCBI Taxonomy" id="50376"/>
    <lineage>
        <taxon>Eukaryota</taxon>
        <taxon>Fungi</taxon>
        <taxon>Dikarya</taxon>
        <taxon>Ascomycota</taxon>
        <taxon>Pezizomycotina</taxon>
        <taxon>Dothideomycetes</taxon>
        <taxon>Pleosporomycetidae</taxon>
        <taxon>Venturiales</taxon>
        <taxon>Venturiaceae</taxon>
        <taxon>Venturia</taxon>
    </lineage>
</organism>
<evidence type="ECO:0000313" key="2">
    <source>
        <dbReference type="EMBL" id="QDS70819.1"/>
    </source>
</evidence>
<feature type="compositionally biased region" description="Low complexity" evidence="1">
    <location>
        <begin position="229"/>
        <end position="254"/>
    </location>
</feature>
<feature type="compositionally biased region" description="Polar residues" evidence="1">
    <location>
        <begin position="270"/>
        <end position="279"/>
    </location>
</feature>
<name>A0A517L5B7_9PEZI</name>
<feature type="region of interest" description="Disordered" evidence="1">
    <location>
        <begin position="156"/>
        <end position="179"/>
    </location>
</feature>
<feature type="compositionally biased region" description="Low complexity" evidence="1">
    <location>
        <begin position="18"/>
        <end position="34"/>
    </location>
</feature>
<feature type="region of interest" description="Disordered" evidence="1">
    <location>
        <begin position="1"/>
        <end position="141"/>
    </location>
</feature>
<dbReference type="AlphaFoldDB" id="A0A517L5B7"/>
<protein>
    <submittedName>
        <fullName evidence="2">Uncharacterized protein</fullName>
    </submittedName>
</protein>
<accession>A0A517L5B7</accession>
<feature type="compositionally biased region" description="Basic and acidic residues" evidence="1">
    <location>
        <begin position="160"/>
        <end position="179"/>
    </location>
</feature>
<sequence>MCFTFSTNVGSTRRRKSLASSKSSTTSSSGSQTSAIPTPPSAEWISQDRLAKPYRHNDTARQEEGAEAPPEVFCGLRTDKAAVGKRTGRNRLSRQRRLQDDTAQWSSLRRESPSPTESEIDRQWEDRRRRPRPRGWVGPSMVPSIVLSSSISVAASATKQEQRRDSFFHPSTRDQHTSLTDRDAHLAADFQRLEPSSTAPIDVSWKSPRLDRETAPGFRKVSYPLRRVTSTSRSQSSSSSSSSNPSTTSTAATDPPSPKSTNAPRPPHDTNPSTSIIPHSSCPTLATSFNAMVIHHLRNHWPPPTASSDVLTREELLALIHARLRRLPTDVGREWVSVHDSEEDFIERRALIVAQGVRRDLVFEIGERLRRRERREREALEEREFRDTAKAALRFENVGR</sequence>
<feature type="compositionally biased region" description="Basic residues" evidence="1">
    <location>
        <begin position="86"/>
        <end position="96"/>
    </location>
</feature>
<dbReference type="Proteomes" id="UP000316270">
    <property type="component" value="Chromosome 5"/>
</dbReference>
<feature type="compositionally biased region" description="Basic and acidic residues" evidence="1">
    <location>
        <begin position="49"/>
        <end position="64"/>
    </location>
</feature>
<keyword evidence="3" id="KW-1185">Reference proteome</keyword>